<proteinExistence type="predicted"/>
<keyword evidence="3" id="KW-1185">Reference proteome</keyword>
<evidence type="ECO:0000313" key="3">
    <source>
        <dbReference type="Proteomes" id="UP000471031"/>
    </source>
</evidence>
<gene>
    <name evidence="2" type="ORF">GTO89_06010</name>
</gene>
<evidence type="ECO:0000313" key="2">
    <source>
        <dbReference type="EMBL" id="MZP42591.1"/>
    </source>
</evidence>
<organism evidence="2 3">
    <name type="scientific">Heliomicrobium gestii</name>
    <name type="common">Heliobacterium gestii</name>
    <dbReference type="NCBI Taxonomy" id="2699"/>
    <lineage>
        <taxon>Bacteria</taxon>
        <taxon>Bacillati</taxon>
        <taxon>Bacillota</taxon>
        <taxon>Clostridia</taxon>
        <taxon>Eubacteriales</taxon>
        <taxon>Heliobacteriaceae</taxon>
        <taxon>Heliomicrobium</taxon>
    </lineage>
</organism>
<dbReference type="EMBL" id="WXEX01000004">
    <property type="protein sequence ID" value="MZP42591.1"/>
    <property type="molecule type" value="Genomic_DNA"/>
</dbReference>
<dbReference type="RefSeq" id="WP_161261154.1">
    <property type="nucleotide sequence ID" value="NZ_JAFBDC010000003.1"/>
</dbReference>
<protein>
    <submittedName>
        <fullName evidence="2">Uncharacterized protein</fullName>
    </submittedName>
</protein>
<dbReference type="Proteomes" id="UP000471031">
    <property type="component" value="Unassembled WGS sequence"/>
</dbReference>
<evidence type="ECO:0000256" key="1">
    <source>
        <dbReference type="SAM" id="MobiDB-lite"/>
    </source>
</evidence>
<reference evidence="2 3" key="1">
    <citation type="submission" date="2020-01" db="EMBL/GenBank/DDBJ databases">
        <title>Whole genome sequence of Heliobacterium gestii DSM 11169.</title>
        <authorList>
            <person name="Kyndt J.A."/>
            <person name="Meyer T.E."/>
        </authorList>
    </citation>
    <scope>NUCLEOTIDE SEQUENCE [LARGE SCALE GENOMIC DNA]</scope>
    <source>
        <strain evidence="2 3">DSM 11169</strain>
    </source>
</reference>
<dbReference type="OrthoDB" id="2085136at2"/>
<dbReference type="AlphaFoldDB" id="A0A845LAJ5"/>
<accession>A0A845LAJ5</accession>
<name>A0A845LAJ5_HELGE</name>
<comment type="caution">
    <text evidence="2">The sequence shown here is derived from an EMBL/GenBank/DDBJ whole genome shotgun (WGS) entry which is preliminary data.</text>
</comment>
<sequence>MPLRPKSPAGKTGEPAAAVDEKSGLQNSQGDPEAVDEIQEFDGISGLQEIDSIPEISKDYS</sequence>
<feature type="region of interest" description="Disordered" evidence="1">
    <location>
        <begin position="1"/>
        <end position="33"/>
    </location>
</feature>